<evidence type="ECO:0000256" key="5">
    <source>
        <dbReference type="PIRSR" id="PIRSR006230-1"/>
    </source>
</evidence>
<protein>
    <recommendedName>
        <fullName evidence="4">Mitochondrial GTPase 1</fullName>
    </recommendedName>
</protein>
<dbReference type="InterPro" id="IPR027417">
    <property type="entry name" value="P-loop_NTPase"/>
</dbReference>
<comment type="function">
    <text evidence="3 4">Plays a role in the regulation of the mitochondrial ribosome assembly and of translational activity. Displays mitochondrial GTPase activity.</text>
</comment>
<dbReference type="Proteomes" id="UP000267096">
    <property type="component" value="Unassembled WGS sequence"/>
</dbReference>
<comment type="subcellular location">
    <subcellularLocation>
        <location evidence="4">Mitochondrion inner membrane</location>
        <topology evidence="4">Peripheral membrane protein</topology>
    </subcellularLocation>
</comment>
<evidence type="ECO:0000313" key="8">
    <source>
        <dbReference type="Proteomes" id="UP000267096"/>
    </source>
</evidence>
<dbReference type="PANTHER" id="PTHR45782:SF4">
    <property type="entry name" value="MITOCHONDRIAL RIBOSOME-ASSOCIATED GTPASE 1"/>
    <property type="match status" value="1"/>
</dbReference>
<dbReference type="AlphaFoldDB" id="A0A0M3K7D4"/>
<dbReference type="InterPro" id="IPR016478">
    <property type="entry name" value="GTPase_MTG1"/>
</dbReference>
<keyword evidence="2 4" id="KW-0342">GTP-binding</keyword>
<reference evidence="9" key="1">
    <citation type="submission" date="2017-02" db="UniProtKB">
        <authorList>
            <consortium name="WormBaseParasite"/>
        </authorList>
    </citation>
    <scope>IDENTIFICATION</scope>
</reference>
<dbReference type="InterPro" id="IPR006073">
    <property type="entry name" value="GTP-bd"/>
</dbReference>
<evidence type="ECO:0000256" key="2">
    <source>
        <dbReference type="ARBA" id="ARBA00023134"/>
    </source>
</evidence>
<evidence type="ECO:0000256" key="3">
    <source>
        <dbReference type="ARBA" id="ARBA00045284"/>
    </source>
</evidence>
<feature type="binding site" evidence="5">
    <location>
        <position position="164"/>
    </location>
    <ligand>
        <name>GTP</name>
        <dbReference type="ChEBI" id="CHEBI:37565"/>
    </ligand>
</feature>
<dbReference type="WBParaSite" id="ASIM_0001687501-mRNA-1">
    <property type="protein sequence ID" value="ASIM_0001687501-mRNA-1"/>
    <property type="gene ID" value="ASIM_0001687501"/>
</dbReference>
<dbReference type="GO" id="GO:0003924">
    <property type="term" value="F:GTPase activity"/>
    <property type="evidence" value="ECO:0007669"/>
    <property type="project" value="TreeGrafter"/>
</dbReference>
<dbReference type="GO" id="GO:0032543">
    <property type="term" value="P:mitochondrial translation"/>
    <property type="evidence" value="ECO:0007669"/>
    <property type="project" value="TreeGrafter"/>
</dbReference>
<accession>A0A0M3K7D4</accession>
<proteinExistence type="inferred from homology"/>
<dbReference type="EMBL" id="UYRR01032959">
    <property type="protein sequence ID" value="VDK57347.1"/>
    <property type="molecule type" value="Genomic_DNA"/>
</dbReference>
<comment type="similarity">
    <text evidence="4">Belongs to the TRAFAC class YlqF/YawG GTPase family. MTG1 subfamily.</text>
</comment>
<dbReference type="GO" id="GO:0005743">
    <property type="term" value="C:mitochondrial inner membrane"/>
    <property type="evidence" value="ECO:0007669"/>
    <property type="project" value="UniProtKB-SubCell"/>
</dbReference>
<dbReference type="OrthoDB" id="269151at2759"/>
<dbReference type="InterPro" id="IPR023179">
    <property type="entry name" value="GTP-bd_ortho_bundle_sf"/>
</dbReference>
<gene>
    <name evidence="7" type="ORF">ASIM_LOCUS16284</name>
</gene>
<dbReference type="PANTHER" id="PTHR45782">
    <property type="entry name" value="MITOCHONDRIAL RIBOSOME-ASSOCIATED GTPASE 1"/>
    <property type="match status" value="1"/>
</dbReference>
<reference evidence="7 8" key="2">
    <citation type="submission" date="2018-11" db="EMBL/GenBank/DDBJ databases">
        <authorList>
            <consortium name="Pathogen Informatics"/>
        </authorList>
    </citation>
    <scope>NUCLEOTIDE SEQUENCE [LARGE SCALE GENOMIC DNA]</scope>
</reference>
<dbReference type="SUPFAM" id="SSF52540">
    <property type="entry name" value="P-loop containing nucleoside triphosphate hydrolases"/>
    <property type="match status" value="1"/>
</dbReference>
<dbReference type="PRINTS" id="PR00326">
    <property type="entry name" value="GTP1OBG"/>
</dbReference>
<keyword evidence="4" id="KW-0496">Mitochondrion</keyword>
<dbReference type="Gene3D" id="3.40.50.300">
    <property type="entry name" value="P-loop containing nucleotide triphosphate hydrolases"/>
    <property type="match status" value="1"/>
</dbReference>
<dbReference type="GO" id="GO:0005525">
    <property type="term" value="F:GTP binding"/>
    <property type="evidence" value="ECO:0007669"/>
    <property type="project" value="UniProtKB-KW"/>
</dbReference>
<keyword evidence="1 4" id="KW-0547">Nucleotide-binding</keyword>
<organism evidence="9">
    <name type="scientific">Anisakis simplex</name>
    <name type="common">Herring worm</name>
    <dbReference type="NCBI Taxonomy" id="6269"/>
    <lineage>
        <taxon>Eukaryota</taxon>
        <taxon>Metazoa</taxon>
        <taxon>Ecdysozoa</taxon>
        <taxon>Nematoda</taxon>
        <taxon>Chromadorea</taxon>
        <taxon>Rhabditida</taxon>
        <taxon>Spirurina</taxon>
        <taxon>Ascaridomorpha</taxon>
        <taxon>Ascaridoidea</taxon>
        <taxon>Anisakidae</taxon>
        <taxon>Anisakis</taxon>
        <taxon>Anisakis simplex complex</taxon>
    </lineage>
</organism>
<feature type="binding site" evidence="5">
    <location>
        <begin position="111"/>
        <end position="116"/>
    </location>
    <ligand>
        <name>GTP</name>
        <dbReference type="ChEBI" id="CHEBI:37565"/>
    </ligand>
</feature>
<evidence type="ECO:0000313" key="7">
    <source>
        <dbReference type="EMBL" id="VDK57347.1"/>
    </source>
</evidence>
<feature type="binding site" evidence="5">
    <location>
        <begin position="38"/>
        <end position="41"/>
    </location>
    <ligand>
        <name>GTP</name>
        <dbReference type="ChEBI" id="CHEBI:37565"/>
    </ligand>
</feature>
<evidence type="ECO:0000256" key="4">
    <source>
        <dbReference type="PIRNR" id="PIRNR006230"/>
    </source>
</evidence>
<dbReference type="Pfam" id="PF01926">
    <property type="entry name" value="MMR_HSR1"/>
    <property type="match status" value="1"/>
</dbReference>
<evidence type="ECO:0000313" key="9">
    <source>
        <dbReference type="WBParaSite" id="ASIM_0001687501-mRNA-1"/>
    </source>
</evidence>
<name>A0A0M3K7D4_ANISI</name>
<dbReference type="FunFam" id="1.10.1580.10:FF:000004">
    <property type="entry name" value="Mitochondrial GTPase 1"/>
    <property type="match status" value="1"/>
</dbReference>
<evidence type="ECO:0000259" key="6">
    <source>
        <dbReference type="Pfam" id="PF01926"/>
    </source>
</evidence>
<keyword evidence="8" id="KW-1185">Reference proteome</keyword>
<evidence type="ECO:0000256" key="1">
    <source>
        <dbReference type="ARBA" id="ARBA00022741"/>
    </source>
</evidence>
<dbReference type="PIRSF" id="PIRSF006230">
    <property type="entry name" value="MG442"/>
    <property type="match status" value="1"/>
</dbReference>
<dbReference type="Gene3D" id="1.10.1580.10">
    <property type="match status" value="1"/>
</dbReference>
<sequence length="285" mass="32913">MTINYCSLVHDARVPLSGRNSQFYSNLYSVRPHILVMNKIDLIDMKLYKKPIEEYYFGQGVKHIVWTDCKRRRKKELRELQSRMIECLQSEPRFNRAVKTEYQVMVVGIPNVGKSSLINSLRSNNLGTKQSAVAEGARPGVTVRVQNRVRILDRPAVYILDTPGVLHPNSRNINESMKLAVCDLILESATQLEYVADYLLFWLNRIGDYSYVEHFNLSEGPSDNIGRVLVGICKSLDMRQSCTIPGRGQTQRWDLENAARMFLDLFRKGKLKDHCLDRELLLRNY</sequence>
<feature type="domain" description="G" evidence="6">
    <location>
        <begin position="103"/>
        <end position="186"/>
    </location>
</feature>